<evidence type="ECO:0000313" key="6">
    <source>
        <dbReference type="EMBL" id="VDO36623.1"/>
    </source>
</evidence>
<dbReference type="PANTHER" id="PTHR11675">
    <property type="entry name" value="N-ACETYLGALACTOSAMINYLTRANSFERASE"/>
    <property type="match status" value="1"/>
</dbReference>
<dbReference type="Proteomes" id="UP000280834">
    <property type="component" value="Unassembled WGS sequence"/>
</dbReference>
<dbReference type="WBParaSite" id="BTMF_0001272601-mRNA-1">
    <property type="protein sequence ID" value="BTMF_0001272601-mRNA-1"/>
    <property type="gene ID" value="BTMF_0001272601"/>
</dbReference>
<dbReference type="InterPro" id="IPR035992">
    <property type="entry name" value="Ricin_B-like_lectins"/>
</dbReference>
<dbReference type="Gene3D" id="2.80.10.50">
    <property type="match status" value="1"/>
</dbReference>
<dbReference type="GO" id="GO:0004653">
    <property type="term" value="F:polypeptide N-acetylgalactosaminyltransferase activity"/>
    <property type="evidence" value="ECO:0007669"/>
    <property type="project" value="TreeGrafter"/>
</dbReference>
<evidence type="ECO:0000256" key="4">
    <source>
        <dbReference type="ARBA" id="ARBA00023211"/>
    </source>
</evidence>
<comment type="cofactor">
    <cofactor evidence="1">
        <name>Mn(2+)</name>
        <dbReference type="ChEBI" id="CHEBI:29035"/>
    </cofactor>
</comment>
<dbReference type="GO" id="GO:0005794">
    <property type="term" value="C:Golgi apparatus"/>
    <property type="evidence" value="ECO:0007669"/>
    <property type="project" value="TreeGrafter"/>
</dbReference>
<accession>A0A0R3QYA2</accession>
<dbReference type="SMART" id="SM00458">
    <property type="entry name" value="RICIN"/>
    <property type="match status" value="1"/>
</dbReference>
<dbReference type="GO" id="GO:0030246">
    <property type="term" value="F:carbohydrate binding"/>
    <property type="evidence" value="ECO:0007669"/>
    <property type="project" value="UniProtKB-KW"/>
</dbReference>
<dbReference type="AlphaFoldDB" id="A0A0R3QYA2"/>
<reference evidence="8" key="1">
    <citation type="submission" date="2017-02" db="UniProtKB">
        <authorList>
            <consortium name="WormBaseParasite"/>
        </authorList>
    </citation>
    <scope>IDENTIFICATION</scope>
</reference>
<evidence type="ECO:0000259" key="5">
    <source>
        <dbReference type="SMART" id="SM00458"/>
    </source>
</evidence>
<protein>
    <submittedName>
        <fullName evidence="8">Ricin B-type lectin domain-containing protein</fullName>
    </submittedName>
</protein>
<dbReference type="Gene3D" id="1.10.8.460">
    <property type="entry name" value="ppGaNTase-T1 linker domain-like"/>
    <property type="match status" value="1"/>
</dbReference>
<dbReference type="EMBL" id="UZAG01017786">
    <property type="protein sequence ID" value="VDO36623.1"/>
    <property type="molecule type" value="Genomic_DNA"/>
</dbReference>
<dbReference type="PROSITE" id="PS50231">
    <property type="entry name" value="RICIN_B_LECTIN"/>
    <property type="match status" value="1"/>
</dbReference>
<organism evidence="8">
    <name type="scientific">Brugia timori</name>
    <dbReference type="NCBI Taxonomy" id="42155"/>
    <lineage>
        <taxon>Eukaryota</taxon>
        <taxon>Metazoa</taxon>
        <taxon>Ecdysozoa</taxon>
        <taxon>Nematoda</taxon>
        <taxon>Chromadorea</taxon>
        <taxon>Rhabditida</taxon>
        <taxon>Spirurina</taxon>
        <taxon>Spiruromorpha</taxon>
        <taxon>Filarioidea</taxon>
        <taxon>Onchocercidae</taxon>
        <taxon>Brugia</taxon>
    </lineage>
</organism>
<evidence type="ECO:0000313" key="8">
    <source>
        <dbReference type="WBParaSite" id="BTMF_0001272601-mRNA-1"/>
    </source>
</evidence>
<dbReference type="GO" id="GO:0005112">
    <property type="term" value="F:Notch binding"/>
    <property type="evidence" value="ECO:0007669"/>
    <property type="project" value="TreeGrafter"/>
</dbReference>
<proteinExistence type="predicted"/>
<dbReference type="STRING" id="42155.A0A0R3QYA2"/>
<gene>
    <name evidence="6" type="ORF">BTMF_LOCUS10738</name>
</gene>
<evidence type="ECO:0000313" key="7">
    <source>
        <dbReference type="Proteomes" id="UP000280834"/>
    </source>
</evidence>
<feature type="domain" description="Ricin B lectin" evidence="5">
    <location>
        <begin position="75"/>
        <end position="194"/>
    </location>
</feature>
<dbReference type="Pfam" id="PF00652">
    <property type="entry name" value="Ricin_B_lectin"/>
    <property type="match status" value="1"/>
</dbReference>
<dbReference type="InterPro" id="IPR000772">
    <property type="entry name" value="Ricin_B_lectin"/>
</dbReference>
<keyword evidence="4" id="KW-0464">Manganese</keyword>
<keyword evidence="2" id="KW-0430">Lectin</keyword>
<dbReference type="PANTHER" id="PTHR11675:SF63">
    <property type="entry name" value="POLYPEPTIDE N-ACETYLGALACTOSAMINYLTRANSFERASE"/>
    <property type="match status" value="1"/>
</dbReference>
<evidence type="ECO:0000256" key="2">
    <source>
        <dbReference type="ARBA" id="ARBA00022734"/>
    </source>
</evidence>
<keyword evidence="7" id="KW-1185">Reference proteome</keyword>
<evidence type="ECO:0000256" key="1">
    <source>
        <dbReference type="ARBA" id="ARBA00001936"/>
    </source>
</evidence>
<dbReference type="GO" id="GO:0006493">
    <property type="term" value="P:protein O-linked glycosylation"/>
    <property type="evidence" value="ECO:0007669"/>
    <property type="project" value="TreeGrafter"/>
</dbReference>
<dbReference type="SUPFAM" id="SSF50370">
    <property type="entry name" value="Ricin B-like lectins"/>
    <property type="match status" value="1"/>
</dbReference>
<dbReference type="GO" id="GO:0008593">
    <property type="term" value="P:regulation of Notch signaling pathway"/>
    <property type="evidence" value="ECO:0007669"/>
    <property type="project" value="TreeGrafter"/>
</dbReference>
<reference evidence="6 7" key="2">
    <citation type="submission" date="2018-11" db="EMBL/GenBank/DDBJ databases">
        <authorList>
            <consortium name="Pathogen Informatics"/>
        </authorList>
    </citation>
    <scope>NUCLEOTIDE SEQUENCE [LARGE SCALE GENOMIC DNA]</scope>
</reference>
<name>A0A0R3QYA2_9BILA</name>
<evidence type="ECO:0000256" key="3">
    <source>
        <dbReference type="ARBA" id="ARBA00023157"/>
    </source>
</evidence>
<sequence>MQKTILQDQFYAAKPNLRGINIGDIREMKELRRKLHCKPFLWYLQNIYPELLPNNHPTMIDLKKSDMLRSRNIARYHIILYNTSLCLTAQSVNGRLVRGSSVVVEYCRKGDRHQIWRWTKLGELRPMGSATLCLDSLKGPRILKCHLQGAHQEWSLTGRKIYNAAVGQCIHSEKELSSVTKNRFCSIASEWEFQVNSN</sequence>
<keyword evidence="3" id="KW-1015">Disulfide bond</keyword>